<gene>
    <name evidence="1" type="ORF">ACFPOF_27740</name>
</gene>
<dbReference type="EMBL" id="JBHSMI010000056">
    <property type="protein sequence ID" value="MFC5406542.1"/>
    <property type="molecule type" value="Genomic_DNA"/>
</dbReference>
<sequence>MRKVLSLALVSTLSVGLWGCSAKSSEVQAGQGVQQTVQQSEVPEVNTVASDEKDVKSLIEEFGKKLRMVSLLAPSEIVRKNMQEQYGDFLSPDLLAKWQKDPKNALGKMVSSPWPDRIEVASVEQLTEDTYQIKGDIVEITSAEEKNGGTFTKQGVAFEVRKSGNQWLIDTATIGAEEEISSIVYENTRYGFRFTLPNSWQGYTIVSNQWEGLSLGDSTGEKVVATGPILSIRHPEWTKKNPRRDIPIMIFTLAQWNSLQQEDFHIGAAPVGPNELGRSSKYVYALPARYNFAFPTGYEEVEKIVAGAPLQPIDSSGSNE</sequence>
<name>A0ABW0I365_9BACL</name>
<keyword evidence="2" id="KW-1185">Reference proteome</keyword>
<accession>A0ABW0I365</accession>
<dbReference type="RefSeq" id="WP_378138641.1">
    <property type="nucleotide sequence ID" value="NZ_JBHSMI010000056.1"/>
</dbReference>
<organism evidence="1 2">
    <name type="scientific">Cohnella soli</name>
    <dbReference type="NCBI Taxonomy" id="425005"/>
    <lineage>
        <taxon>Bacteria</taxon>
        <taxon>Bacillati</taxon>
        <taxon>Bacillota</taxon>
        <taxon>Bacilli</taxon>
        <taxon>Bacillales</taxon>
        <taxon>Paenibacillaceae</taxon>
        <taxon>Cohnella</taxon>
    </lineage>
</organism>
<reference evidence="2" key="1">
    <citation type="journal article" date="2019" name="Int. J. Syst. Evol. Microbiol.">
        <title>The Global Catalogue of Microorganisms (GCM) 10K type strain sequencing project: providing services to taxonomists for standard genome sequencing and annotation.</title>
        <authorList>
            <consortium name="The Broad Institute Genomics Platform"/>
            <consortium name="The Broad Institute Genome Sequencing Center for Infectious Disease"/>
            <person name="Wu L."/>
            <person name="Ma J."/>
        </authorList>
    </citation>
    <scope>NUCLEOTIDE SEQUENCE [LARGE SCALE GENOMIC DNA]</scope>
    <source>
        <strain evidence="2">CGMCC 1.18575</strain>
    </source>
</reference>
<evidence type="ECO:0008006" key="3">
    <source>
        <dbReference type="Google" id="ProtNLM"/>
    </source>
</evidence>
<proteinExistence type="predicted"/>
<evidence type="ECO:0000313" key="1">
    <source>
        <dbReference type="EMBL" id="MFC5406542.1"/>
    </source>
</evidence>
<evidence type="ECO:0000313" key="2">
    <source>
        <dbReference type="Proteomes" id="UP001596113"/>
    </source>
</evidence>
<comment type="caution">
    <text evidence="1">The sequence shown here is derived from an EMBL/GenBank/DDBJ whole genome shotgun (WGS) entry which is preliminary data.</text>
</comment>
<dbReference type="Proteomes" id="UP001596113">
    <property type="component" value="Unassembled WGS sequence"/>
</dbReference>
<protein>
    <recommendedName>
        <fullName evidence="3">Lipoprotein</fullName>
    </recommendedName>
</protein>